<comment type="similarity">
    <text evidence="1">Belongs to the plant acyltransferase family.</text>
</comment>
<reference evidence="3 4" key="1">
    <citation type="journal article" date="2023" name="G3 (Bethesda)">
        <title>A chromosome-length genome assembly and annotation of blackberry (Rubus argutus, cv. 'Hillquist').</title>
        <authorList>
            <person name="Bruna T."/>
            <person name="Aryal R."/>
            <person name="Dudchenko O."/>
            <person name="Sargent D.J."/>
            <person name="Mead D."/>
            <person name="Buti M."/>
            <person name="Cavallini A."/>
            <person name="Hytonen T."/>
            <person name="Andres J."/>
            <person name="Pham M."/>
            <person name="Weisz D."/>
            <person name="Mascagni F."/>
            <person name="Usai G."/>
            <person name="Natali L."/>
            <person name="Bassil N."/>
            <person name="Fernandez G.E."/>
            <person name="Lomsadze A."/>
            <person name="Armour M."/>
            <person name="Olukolu B."/>
            <person name="Poorten T."/>
            <person name="Britton C."/>
            <person name="Davik J."/>
            <person name="Ashrafi H."/>
            <person name="Aiden E.L."/>
            <person name="Borodovsky M."/>
            <person name="Worthington M."/>
        </authorList>
    </citation>
    <scope>NUCLEOTIDE SEQUENCE [LARGE SCALE GENOMIC DNA]</scope>
    <source>
        <strain evidence="3">PI 553951</strain>
    </source>
</reference>
<gene>
    <name evidence="3" type="ORF">M0R45_025407</name>
</gene>
<accession>A0AAW1WUL7</accession>
<sequence length="441" mass="48961">MASLCSRAFQVNRYEPRLIPPAKPTPRVTKMLSDIDDQQTVRLHVPFIMSYKNNPSISSKQNDPVKVISDALCKALEYYYPLAGRLRDGPRKKLMVDCTGEGVLFVEANADVTLDQLRDAILPPCPFLDEFLFNVPGSDGIVGSPLLLIQVTRLTCGGFIFALRLNHTMCDAIGLVHFLNAVGEIAQGADAPSTPPVWERELLNARDPPRITCTHHEYDDTIDHSHPTAAAATVQQSFFFGPEEIKALRKHLPPHLSTCSSSFELVTACVWKCRTISLELDPKQIVRLACVVSALGKHNILCLPPGYYGNTFTYPAVVSTAELLCNSPLGYAVELVKKLKAKRNEEYFKSVADFMEIKGRPPPAMGDISDFIVSDNTRTGLGEIDFGWGKPVYAGVNMSNVLMSFYVRNNNQEEHYGILVPICLPLSSMERFQQELKRLTG</sequence>
<keyword evidence="2" id="KW-0808">Transferase</keyword>
<evidence type="ECO:0000256" key="2">
    <source>
        <dbReference type="ARBA" id="ARBA00022679"/>
    </source>
</evidence>
<dbReference type="Pfam" id="PF02458">
    <property type="entry name" value="Transferase"/>
    <property type="match status" value="1"/>
</dbReference>
<dbReference type="PANTHER" id="PTHR31147:SF66">
    <property type="entry name" value="OS05G0315700 PROTEIN"/>
    <property type="match status" value="1"/>
</dbReference>
<dbReference type="InterPro" id="IPR050898">
    <property type="entry name" value="Plant_acyltransferase"/>
</dbReference>
<dbReference type="EMBL" id="JBEDUW010000005">
    <property type="protein sequence ID" value="KAK9928261.1"/>
    <property type="molecule type" value="Genomic_DNA"/>
</dbReference>
<dbReference type="GO" id="GO:0009836">
    <property type="term" value="P:fruit ripening, climacteric"/>
    <property type="evidence" value="ECO:0007669"/>
    <property type="project" value="UniProtKB-ARBA"/>
</dbReference>
<evidence type="ECO:0000313" key="4">
    <source>
        <dbReference type="Proteomes" id="UP001457282"/>
    </source>
</evidence>
<protein>
    <submittedName>
        <fullName evidence="3">Uncharacterized protein</fullName>
    </submittedName>
</protein>
<name>A0AAW1WUL7_RUBAR</name>
<evidence type="ECO:0000313" key="3">
    <source>
        <dbReference type="EMBL" id="KAK9928261.1"/>
    </source>
</evidence>
<organism evidence="3 4">
    <name type="scientific">Rubus argutus</name>
    <name type="common">Southern blackberry</name>
    <dbReference type="NCBI Taxonomy" id="59490"/>
    <lineage>
        <taxon>Eukaryota</taxon>
        <taxon>Viridiplantae</taxon>
        <taxon>Streptophyta</taxon>
        <taxon>Embryophyta</taxon>
        <taxon>Tracheophyta</taxon>
        <taxon>Spermatophyta</taxon>
        <taxon>Magnoliopsida</taxon>
        <taxon>eudicotyledons</taxon>
        <taxon>Gunneridae</taxon>
        <taxon>Pentapetalae</taxon>
        <taxon>rosids</taxon>
        <taxon>fabids</taxon>
        <taxon>Rosales</taxon>
        <taxon>Rosaceae</taxon>
        <taxon>Rosoideae</taxon>
        <taxon>Rosoideae incertae sedis</taxon>
        <taxon>Rubus</taxon>
    </lineage>
</organism>
<dbReference type="InterPro" id="IPR023213">
    <property type="entry name" value="CAT-like_dom_sf"/>
</dbReference>
<comment type="caution">
    <text evidence="3">The sequence shown here is derived from an EMBL/GenBank/DDBJ whole genome shotgun (WGS) entry which is preliminary data.</text>
</comment>
<dbReference type="PANTHER" id="PTHR31147">
    <property type="entry name" value="ACYL TRANSFERASE 4"/>
    <property type="match status" value="1"/>
</dbReference>
<dbReference type="AlphaFoldDB" id="A0AAW1WUL7"/>
<dbReference type="GO" id="GO:0016740">
    <property type="term" value="F:transferase activity"/>
    <property type="evidence" value="ECO:0007669"/>
    <property type="project" value="UniProtKB-KW"/>
</dbReference>
<dbReference type="Gene3D" id="3.30.559.10">
    <property type="entry name" value="Chloramphenicol acetyltransferase-like domain"/>
    <property type="match status" value="2"/>
</dbReference>
<proteinExistence type="inferred from homology"/>
<dbReference type="Proteomes" id="UP001457282">
    <property type="component" value="Unassembled WGS sequence"/>
</dbReference>
<keyword evidence="4" id="KW-1185">Reference proteome</keyword>
<evidence type="ECO:0000256" key="1">
    <source>
        <dbReference type="ARBA" id="ARBA00009861"/>
    </source>
</evidence>